<proteinExistence type="predicted"/>
<dbReference type="AlphaFoldDB" id="A0AAW2CB67"/>
<protein>
    <recommendedName>
        <fullName evidence="3">Maturase K</fullName>
    </recommendedName>
</protein>
<gene>
    <name evidence="1" type="ORF">SO802_019993</name>
</gene>
<dbReference type="EMBL" id="JAZDWU010000007">
    <property type="protein sequence ID" value="KAK9995307.1"/>
    <property type="molecule type" value="Genomic_DNA"/>
</dbReference>
<organism evidence="1 2">
    <name type="scientific">Lithocarpus litseifolius</name>
    <dbReference type="NCBI Taxonomy" id="425828"/>
    <lineage>
        <taxon>Eukaryota</taxon>
        <taxon>Viridiplantae</taxon>
        <taxon>Streptophyta</taxon>
        <taxon>Embryophyta</taxon>
        <taxon>Tracheophyta</taxon>
        <taxon>Spermatophyta</taxon>
        <taxon>Magnoliopsida</taxon>
        <taxon>eudicotyledons</taxon>
        <taxon>Gunneridae</taxon>
        <taxon>Pentapetalae</taxon>
        <taxon>rosids</taxon>
        <taxon>fabids</taxon>
        <taxon>Fagales</taxon>
        <taxon>Fagaceae</taxon>
        <taxon>Lithocarpus</taxon>
    </lineage>
</organism>
<accession>A0AAW2CB67</accession>
<evidence type="ECO:0000313" key="2">
    <source>
        <dbReference type="Proteomes" id="UP001459277"/>
    </source>
</evidence>
<comment type="caution">
    <text evidence="1">The sequence shown here is derived from an EMBL/GenBank/DDBJ whole genome shotgun (WGS) entry which is preliminary data.</text>
</comment>
<reference evidence="1 2" key="1">
    <citation type="submission" date="2024-01" db="EMBL/GenBank/DDBJ databases">
        <title>A telomere-to-telomere, gap-free genome of sweet tea (Lithocarpus litseifolius).</title>
        <authorList>
            <person name="Zhou J."/>
        </authorList>
    </citation>
    <scope>NUCLEOTIDE SEQUENCE [LARGE SCALE GENOMIC DNA]</scope>
    <source>
        <strain evidence="1">Zhou-2022a</strain>
        <tissue evidence="1">Leaf</tissue>
    </source>
</reference>
<evidence type="ECO:0000313" key="1">
    <source>
        <dbReference type="EMBL" id="KAK9995307.1"/>
    </source>
</evidence>
<sequence length="121" mass="14372">MIQTYSKENPMVNINWSMLFEVLNKSKAESAHLLWECPLSREMFGPFVEGSFRNVIIMLKIFSCSFDVYWINFHSRSYKDGHRLFGQFGMLEINFILSISKPIQRLFLMEQSVFCRSIRGW</sequence>
<name>A0AAW2CB67_9ROSI</name>
<dbReference type="Proteomes" id="UP001459277">
    <property type="component" value="Unassembled WGS sequence"/>
</dbReference>
<keyword evidence="2" id="KW-1185">Reference proteome</keyword>
<evidence type="ECO:0008006" key="3">
    <source>
        <dbReference type="Google" id="ProtNLM"/>
    </source>
</evidence>